<evidence type="ECO:0000313" key="2">
    <source>
        <dbReference type="EMBL" id="AKV04783.1"/>
    </source>
</evidence>
<evidence type="ECO:0000259" key="1">
    <source>
        <dbReference type="Pfam" id="PF12705"/>
    </source>
</evidence>
<keyword evidence="3" id="KW-1185">Reference proteome</keyword>
<dbReference type="InterPro" id="IPR011604">
    <property type="entry name" value="PDDEXK-like_dom_sf"/>
</dbReference>
<dbReference type="SUPFAM" id="SSF52540">
    <property type="entry name" value="P-loop containing nucleoside triphosphate hydrolases"/>
    <property type="match status" value="1"/>
</dbReference>
<name>A0A0K1QGD7_9BACT</name>
<dbReference type="EMBL" id="CP012333">
    <property type="protein sequence ID" value="AKV04783.1"/>
    <property type="molecule type" value="Genomic_DNA"/>
</dbReference>
<dbReference type="Proteomes" id="UP000064967">
    <property type="component" value="Chromosome"/>
</dbReference>
<protein>
    <submittedName>
        <fullName evidence="2">ATP-dependent nuclease, subunit B</fullName>
    </submittedName>
</protein>
<gene>
    <name evidence="2" type="ORF">AKJ09_11446</name>
</gene>
<dbReference type="KEGG" id="llu:AKJ09_11446"/>
<sequence>MERLAREGRLAETRTSFRTRLAARLLPEIAFADVRESRLVLGMALADPEAVAAAAASRPGHKQLDLFEAAAASASGADPRVAAEDPLLAAVRARGGATWARMVAALDGAIGLLRARGATLADLERIASRGRGVAAVRARTIATAMAALDARLLQFGARDGRAMGALLANAIAAADTVELVTVIGALGIEAKWLLAWEPSDLAWFRAIDEKLSPHGGFARVTLPAFDHPLEGTRERDPLEVLTEEVARILDAPPDDEIIVPVLGDLTFSPSSTPPTGLERLQLVRASDAGLQARAAVVAVEEALAAGALVERVVVALPVLDERTLAPLRRAFEDAGLVSYESRGAPLGSAPVIATAMLALELSASLERHAVARLLRSGYVDAPRLVPEGTDGRDATRSLVRVAQALESSATASGDDPESRLVRTAAAPASTSFRRNEEHQEADAALAGKVANVLAAPAKARTRIEHIRAARALWSALGLGARAGRGGLSAFARDEAPEGVARAERLAIARDARAWDGLVSVLDLYEMTTHRAHALDQELDAELFRLELAELLDGSGSRPGAGRAGAIRFSRLADVPGDPLDLLVVLDANEGLLPRDDGHDALAGPTLLDALARGVDRSKTTFIAPAPGIRRAQELAALAMAAAEAERIVIVSVREDASGAPLGPSPVVTALERQGAVASSVQNEAKALGASDDVLLRVRREREREGFFLDPSRPRSDVVGQIRTSDEARAILRNATGGGERPLAVTSLERFAKCPFMGFAQAVLAAREPMPHDELPDAREEGTLVHDALAEAFTATREAWPKSPRDAEAIMRDGLAAADVVLERWQGHAPLRAIVRLKVRDSVRAVLAAAILDEAWDFALAEKAFGARSRDAWPALHIDYEGERLTLRGTIDRIDQSRGGKKALRVVDYKRSKSTVRDAGSSLGETALQVPLYACLSAQELGVPATGTYLPFQARDVAEAKTPPAVEQKMVDLVTRVGGASISPVEHRAISLVIAARSGTLAPFPADDSECRNCAVSGGCRKPRFAMAPAEDLEEP</sequence>
<dbReference type="Gene3D" id="3.90.320.10">
    <property type="match status" value="1"/>
</dbReference>
<evidence type="ECO:0000313" key="3">
    <source>
        <dbReference type="Proteomes" id="UP000064967"/>
    </source>
</evidence>
<accession>A0A0K1QGD7</accession>
<organism evidence="2 3">
    <name type="scientific">Labilithrix luteola</name>
    <dbReference type="NCBI Taxonomy" id="1391654"/>
    <lineage>
        <taxon>Bacteria</taxon>
        <taxon>Pseudomonadati</taxon>
        <taxon>Myxococcota</taxon>
        <taxon>Polyangia</taxon>
        <taxon>Polyangiales</taxon>
        <taxon>Labilitrichaceae</taxon>
        <taxon>Labilithrix</taxon>
    </lineage>
</organism>
<dbReference type="InterPro" id="IPR027417">
    <property type="entry name" value="P-loop_NTPase"/>
</dbReference>
<feature type="domain" description="PD-(D/E)XK endonuclease-like" evidence="1">
    <location>
        <begin position="742"/>
        <end position="1020"/>
    </location>
</feature>
<dbReference type="STRING" id="1391654.AKJ09_11446"/>
<dbReference type="AlphaFoldDB" id="A0A0K1QGD7"/>
<dbReference type="Pfam" id="PF12705">
    <property type="entry name" value="PDDEXK_1"/>
    <property type="match status" value="1"/>
</dbReference>
<dbReference type="InterPro" id="IPR038726">
    <property type="entry name" value="PDDEXK_AddAB-type"/>
</dbReference>
<proteinExistence type="predicted"/>
<reference evidence="2 3" key="1">
    <citation type="submission" date="2015-08" db="EMBL/GenBank/DDBJ databases">
        <authorList>
            <person name="Babu N.S."/>
            <person name="Beckwith C.J."/>
            <person name="Beseler K.G."/>
            <person name="Brison A."/>
            <person name="Carone J.V."/>
            <person name="Caskin T.P."/>
            <person name="Diamond M."/>
            <person name="Durham M.E."/>
            <person name="Foxe J.M."/>
            <person name="Go M."/>
            <person name="Henderson B.A."/>
            <person name="Jones I.B."/>
            <person name="McGettigan J.A."/>
            <person name="Micheletti S.J."/>
            <person name="Nasrallah M.E."/>
            <person name="Ortiz D."/>
            <person name="Piller C.R."/>
            <person name="Privatt S.R."/>
            <person name="Schneider S.L."/>
            <person name="Sharp S."/>
            <person name="Smith T.C."/>
            <person name="Stanton J.D."/>
            <person name="Ullery H.E."/>
            <person name="Wilson R.J."/>
            <person name="Serrano M.G."/>
            <person name="Buck G."/>
            <person name="Lee V."/>
            <person name="Wang Y."/>
            <person name="Carvalho R."/>
            <person name="Voegtly L."/>
            <person name="Shi R."/>
            <person name="Duckworth R."/>
            <person name="Johnson A."/>
            <person name="Loviza R."/>
            <person name="Walstead R."/>
            <person name="Shah Z."/>
            <person name="Kiflezghi M."/>
            <person name="Wade K."/>
            <person name="Ball S.L."/>
            <person name="Bradley K.W."/>
            <person name="Asai D.J."/>
            <person name="Bowman C.A."/>
            <person name="Russell D.A."/>
            <person name="Pope W.H."/>
            <person name="Jacobs-Sera D."/>
            <person name="Hendrix R.W."/>
            <person name="Hatfull G.F."/>
        </authorList>
    </citation>
    <scope>NUCLEOTIDE SEQUENCE [LARGE SCALE GENOMIC DNA]</scope>
    <source>
        <strain evidence="2 3">DSM 27648</strain>
    </source>
</reference>